<evidence type="ECO:0008006" key="3">
    <source>
        <dbReference type="Google" id="ProtNLM"/>
    </source>
</evidence>
<sequence>MLTLGDHDVECHVLSDGRRVLATSQVEHLLGAAKKRDLSRSLARIPNEYGHMSVPPRILFVLGKGSTAYGYEGRSVIDICLAYQSAFLAGSLHHSQERIARKAMSLVGSCAKVGIEAFIDEATGYQSMRPGDYIQRRVEQFLREYRDEWKPRWDQGSVTAFCRLYRKRVSPNPKFMQPVAGRIYDIVIGPHVMAILRQRNPTPQKGTNHHQYFREAVQAQFEKELAVIAGLAETSNSVKQFWHKMGVRYLGHPLQTEFWD</sequence>
<dbReference type="KEGG" id="ccro:CMC5_037050"/>
<accession>A0A0K1EG69</accession>
<dbReference type="RefSeq" id="WP_156338699.1">
    <property type="nucleotide sequence ID" value="NZ_CP012159.1"/>
</dbReference>
<keyword evidence="2" id="KW-1185">Reference proteome</keyword>
<dbReference type="EMBL" id="CP012159">
    <property type="protein sequence ID" value="AKT39558.1"/>
    <property type="molecule type" value="Genomic_DNA"/>
</dbReference>
<gene>
    <name evidence="1" type="ORF">CMC5_037050</name>
</gene>
<dbReference type="OrthoDB" id="4762429at2"/>
<dbReference type="Proteomes" id="UP000067626">
    <property type="component" value="Chromosome"/>
</dbReference>
<evidence type="ECO:0000313" key="1">
    <source>
        <dbReference type="EMBL" id="AKT39558.1"/>
    </source>
</evidence>
<proteinExistence type="predicted"/>
<evidence type="ECO:0000313" key="2">
    <source>
        <dbReference type="Proteomes" id="UP000067626"/>
    </source>
</evidence>
<dbReference type="AlphaFoldDB" id="A0A0K1EG69"/>
<protein>
    <recommendedName>
        <fullName evidence="3">Bacteriophage Mx8 p63 C-terminal domain-containing protein</fullName>
    </recommendedName>
</protein>
<name>A0A0K1EG69_CHOCO</name>
<reference evidence="1 2" key="1">
    <citation type="submission" date="2015-07" db="EMBL/GenBank/DDBJ databases">
        <title>Genome analysis of myxobacterium Chondromyces crocatus Cm c5 reveals a high potential for natural compound synthesis and the genetic basis for the loss of fruiting body formation.</title>
        <authorList>
            <person name="Zaburannyi N."/>
            <person name="Bunk B."/>
            <person name="Maier J."/>
            <person name="Overmann J."/>
            <person name="Mueller R."/>
        </authorList>
    </citation>
    <scope>NUCLEOTIDE SEQUENCE [LARGE SCALE GENOMIC DNA]</scope>
    <source>
        <strain evidence="1 2">Cm c5</strain>
    </source>
</reference>
<organism evidence="1 2">
    <name type="scientific">Chondromyces crocatus</name>
    <dbReference type="NCBI Taxonomy" id="52"/>
    <lineage>
        <taxon>Bacteria</taxon>
        <taxon>Pseudomonadati</taxon>
        <taxon>Myxococcota</taxon>
        <taxon>Polyangia</taxon>
        <taxon>Polyangiales</taxon>
        <taxon>Polyangiaceae</taxon>
        <taxon>Chondromyces</taxon>
    </lineage>
</organism>